<dbReference type="PIRSF" id="PIRSF037505">
    <property type="entry name" value="Betaine_HMT"/>
    <property type="match status" value="1"/>
</dbReference>
<feature type="binding site" evidence="3 4">
    <location>
        <position position="275"/>
    </location>
    <ligand>
        <name>Zn(2+)</name>
        <dbReference type="ChEBI" id="CHEBI:29105"/>
    </ligand>
</feature>
<evidence type="ECO:0000256" key="1">
    <source>
        <dbReference type="ARBA" id="ARBA00022603"/>
    </source>
</evidence>
<evidence type="ECO:0000259" key="5">
    <source>
        <dbReference type="PROSITE" id="PS50970"/>
    </source>
</evidence>
<dbReference type="OrthoDB" id="9803687at2"/>
<keyword evidence="7" id="KW-1185">Reference proteome</keyword>
<dbReference type="SUPFAM" id="SSF82282">
    <property type="entry name" value="Homocysteine S-methyltransferase"/>
    <property type="match status" value="1"/>
</dbReference>
<evidence type="ECO:0000313" key="6">
    <source>
        <dbReference type="EMBL" id="CUH51042.1"/>
    </source>
</evidence>
<feature type="binding site" evidence="3 4">
    <location>
        <position position="276"/>
    </location>
    <ligand>
        <name>Zn(2+)</name>
        <dbReference type="ChEBI" id="CHEBI:29105"/>
    </ligand>
</feature>
<dbReference type="GO" id="GO:0009086">
    <property type="term" value="P:methionine biosynthetic process"/>
    <property type="evidence" value="ECO:0007669"/>
    <property type="project" value="InterPro"/>
</dbReference>
<proteinExistence type="predicted"/>
<dbReference type="AlphaFoldDB" id="A0A0P1ELN1"/>
<keyword evidence="2 4" id="KW-0808">Transferase</keyword>
<dbReference type="PROSITE" id="PS50970">
    <property type="entry name" value="HCY"/>
    <property type="match status" value="1"/>
</dbReference>
<dbReference type="PANTHER" id="PTHR11103">
    <property type="entry name" value="SLR1189 PROTEIN"/>
    <property type="match status" value="1"/>
</dbReference>
<comment type="cofactor">
    <cofactor evidence="3">
        <name>Zn(2+)</name>
        <dbReference type="ChEBI" id="CHEBI:29105"/>
    </cofactor>
    <text evidence="3">Binds 1 zinc ion per subunit.</text>
</comment>
<name>A0A0P1ELN1_9RHOB</name>
<protein>
    <submittedName>
        <fullName evidence="6">Homocysteine S-methyltransferase</fullName>
        <ecNumber evidence="6">2.1.1.10</ecNumber>
    </submittedName>
</protein>
<dbReference type="EC" id="2.1.1.10" evidence="6"/>
<dbReference type="RefSeq" id="WP_058238416.1">
    <property type="nucleotide sequence ID" value="NZ_CYPW01000006.1"/>
</dbReference>
<dbReference type="EMBL" id="CYPW01000006">
    <property type="protein sequence ID" value="CUH51042.1"/>
    <property type="molecule type" value="Genomic_DNA"/>
</dbReference>
<dbReference type="Pfam" id="PF02574">
    <property type="entry name" value="S-methyl_trans"/>
    <property type="match status" value="1"/>
</dbReference>
<dbReference type="GO" id="GO:0008270">
    <property type="term" value="F:zinc ion binding"/>
    <property type="evidence" value="ECO:0007669"/>
    <property type="project" value="InterPro"/>
</dbReference>
<accession>A0A0P1ELN1</accession>
<evidence type="ECO:0000313" key="7">
    <source>
        <dbReference type="Proteomes" id="UP000054823"/>
    </source>
</evidence>
<evidence type="ECO:0000256" key="4">
    <source>
        <dbReference type="PROSITE-ProRule" id="PRU00333"/>
    </source>
</evidence>
<sequence>MSEVILKDGGAGQELLSRSAMPAHPLWSTKVMMEEPEIVQAVHADFIRAGARLITLNTYSATPERLAREGVGDMFQPLQQQAIDLANAARDEVGEDGVKLAACLPPLHGSYRPDMSRSHADLLPAYQEIAQAQAAACDVILCETLSSVAEATAATQAGIETGKPTWVFVTLKDDSSTELRSGETLSAALEALTDFEVAGIGLNCSKPEVVSQGLPMLLSTGRPTGAYANGFEGIDALDIGGTVDGLRARTDVTPGNYADFAMQWVAGGARFVGGCCEVGPAHIAELATRLKEAGHSLVGA</sequence>
<evidence type="ECO:0000256" key="2">
    <source>
        <dbReference type="ARBA" id="ARBA00022679"/>
    </source>
</evidence>
<dbReference type="Proteomes" id="UP000054823">
    <property type="component" value="Unassembled WGS sequence"/>
</dbReference>
<dbReference type="PANTHER" id="PTHR11103:SF18">
    <property type="entry name" value="SLR1189 PROTEIN"/>
    <property type="match status" value="1"/>
</dbReference>
<feature type="domain" description="Hcy-binding" evidence="5">
    <location>
        <begin position="1"/>
        <end position="290"/>
    </location>
</feature>
<dbReference type="GO" id="GO:0032259">
    <property type="term" value="P:methylation"/>
    <property type="evidence" value="ECO:0007669"/>
    <property type="project" value="UniProtKB-KW"/>
</dbReference>
<gene>
    <name evidence="6" type="primary">mmuM</name>
    <name evidence="6" type="ORF">SHM7688_00475</name>
</gene>
<keyword evidence="1 4" id="KW-0489">Methyltransferase</keyword>
<keyword evidence="3 4" id="KW-0479">Metal-binding</keyword>
<feature type="binding site" evidence="3 4">
    <location>
        <position position="204"/>
    </location>
    <ligand>
        <name>Zn(2+)</name>
        <dbReference type="ChEBI" id="CHEBI:29105"/>
    </ligand>
</feature>
<reference evidence="6 7" key="1">
    <citation type="submission" date="2015-09" db="EMBL/GenBank/DDBJ databases">
        <authorList>
            <consortium name="Swine Surveillance"/>
        </authorList>
    </citation>
    <scope>NUCLEOTIDE SEQUENCE [LARGE SCALE GENOMIC DNA]</scope>
    <source>
        <strain evidence="6 7">CECT 7688</strain>
    </source>
</reference>
<dbReference type="STRING" id="321267.SHM7688_00475"/>
<dbReference type="InterPro" id="IPR036589">
    <property type="entry name" value="HCY_dom_sf"/>
</dbReference>
<dbReference type="GO" id="GO:0008168">
    <property type="term" value="F:methyltransferase activity"/>
    <property type="evidence" value="ECO:0007669"/>
    <property type="project" value="UniProtKB-UniRule"/>
</dbReference>
<dbReference type="InterPro" id="IPR003726">
    <property type="entry name" value="HCY_dom"/>
</dbReference>
<dbReference type="InterPro" id="IPR017226">
    <property type="entry name" value="BHMT-like"/>
</dbReference>
<dbReference type="Gene3D" id="3.20.20.330">
    <property type="entry name" value="Homocysteine-binding-like domain"/>
    <property type="match status" value="1"/>
</dbReference>
<organism evidence="6 7">
    <name type="scientific">Shimia marina</name>
    <dbReference type="NCBI Taxonomy" id="321267"/>
    <lineage>
        <taxon>Bacteria</taxon>
        <taxon>Pseudomonadati</taxon>
        <taxon>Pseudomonadota</taxon>
        <taxon>Alphaproteobacteria</taxon>
        <taxon>Rhodobacterales</taxon>
        <taxon>Roseobacteraceae</taxon>
    </lineage>
</organism>
<evidence type="ECO:0000256" key="3">
    <source>
        <dbReference type="PIRSR" id="PIRSR037505-2"/>
    </source>
</evidence>
<keyword evidence="3 4" id="KW-0862">Zinc</keyword>